<evidence type="ECO:0000256" key="1">
    <source>
        <dbReference type="ARBA" id="ARBA00023002"/>
    </source>
</evidence>
<evidence type="ECO:0000313" key="3">
    <source>
        <dbReference type="EMBL" id="KAF4124059.1"/>
    </source>
</evidence>
<dbReference type="RefSeq" id="XP_035322711.1">
    <property type="nucleotide sequence ID" value="XM_035467745.1"/>
</dbReference>
<dbReference type="AlphaFoldDB" id="A0A9P4YYD7"/>
<dbReference type="InterPro" id="IPR023210">
    <property type="entry name" value="NADP_OxRdtase_dom"/>
</dbReference>
<dbReference type="Pfam" id="PF00248">
    <property type="entry name" value="Aldo_ket_red"/>
    <property type="match status" value="1"/>
</dbReference>
<dbReference type="SUPFAM" id="SSF51430">
    <property type="entry name" value="NAD(P)-linked oxidoreductase"/>
    <property type="match status" value="1"/>
</dbReference>
<dbReference type="Proteomes" id="UP000749293">
    <property type="component" value="Unassembled WGS sequence"/>
</dbReference>
<dbReference type="Gene3D" id="3.20.20.100">
    <property type="entry name" value="NADP-dependent oxidoreductase domain"/>
    <property type="match status" value="1"/>
</dbReference>
<accession>A0A9P4YYD7</accession>
<dbReference type="GO" id="GO:0016491">
    <property type="term" value="F:oxidoreductase activity"/>
    <property type="evidence" value="ECO:0007669"/>
    <property type="project" value="UniProtKB-KW"/>
</dbReference>
<dbReference type="InterPro" id="IPR050791">
    <property type="entry name" value="Aldo-Keto_reductase"/>
</dbReference>
<feature type="domain" description="NADP-dependent oxidoreductase" evidence="2">
    <location>
        <begin position="11"/>
        <end position="311"/>
    </location>
</feature>
<sequence length="329" mass="35497">MPRILDKTVGPIGFGLMGLSWRPEPAPLSQTLETLKAAIESGATCWNGAEFYGTPEYNSMTLLKHYFTRYPEDASKITLIIKGGVNVKTLSPEGSPEAIRRSADNILEQLGGVVKVDMFCIARRDARSDFSQTLSILQREYVDTGKFGGISLSECSAATVHEAVKHANITGAEVELSMFSPDILRNGVAAACAEHDIPVIAYSPIGRGLLTGRIKSKSDVAHLGHIGNLPRFQDENIAHNLRLVEKVEAIAAKKSCTPAQLAIAWVRSVSRRPDMPTVVPIPGATTASRVKENSTVIELSDADVEEIDSILDGFETAGRRYPAGAPIET</sequence>
<comment type="caution">
    <text evidence="3">The sequence shown here is derived from an EMBL/GenBank/DDBJ whole genome shotgun (WGS) entry which is preliminary data.</text>
</comment>
<protein>
    <submittedName>
        <fullName evidence="3">Pyridoxine 4-dehydrogenase</fullName>
    </submittedName>
</protein>
<dbReference type="CDD" id="cd19077">
    <property type="entry name" value="AKR_AKR8A1-2"/>
    <property type="match status" value="1"/>
</dbReference>
<gene>
    <name evidence="3" type="ORF">GMORB2_5775</name>
</gene>
<dbReference type="GeneID" id="55972000"/>
<dbReference type="PANTHER" id="PTHR43625">
    <property type="entry name" value="AFLATOXIN B1 ALDEHYDE REDUCTASE"/>
    <property type="match status" value="1"/>
</dbReference>
<dbReference type="InterPro" id="IPR036812">
    <property type="entry name" value="NAD(P)_OxRdtase_dom_sf"/>
</dbReference>
<keyword evidence="1" id="KW-0560">Oxidoreductase</keyword>
<reference evidence="3" key="1">
    <citation type="submission" date="2020-03" db="EMBL/GenBank/DDBJ databases">
        <title>Site-based positive gene gene selection in Geosmithia morbida across the United States reveals a broad range of putative effectors and factors for local host and environmental adapation.</title>
        <authorList>
            <person name="Onufrak A."/>
            <person name="Murdoch R.W."/>
            <person name="Gazis R."/>
            <person name="Huff M."/>
            <person name="Staton M."/>
            <person name="Klingeman W."/>
            <person name="Hadziabdic D."/>
        </authorList>
    </citation>
    <scope>NUCLEOTIDE SEQUENCE</scope>
    <source>
        <strain evidence="3">1262</strain>
    </source>
</reference>
<evidence type="ECO:0000259" key="2">
    <source>
        <dbReference type="Pfam" id="PF00248"/>
    </source>
</evidence>
<organism evidence="3 4">
    <name type="scientific">Geosmithia morbida</name>
    <dbReference type="NCBI Taxonomy" id="1094350"/>
    <lineage>
        <taxon>Eukaryota</taxon>
        <taxon>Fungi</taxon>
        <taxon>Dikarya</taxon>
        <taxon>Ascomycota</taxon>
        <taxon>Pezizomycotina</taxon>
        <taxon>Sordariomycetes</taxon>
        <taxon>Hypocreomycetidae</taxon>
        <taxon>Hypocreales</taxon>
        <taxon>Bionectriaceae</taxon>
        <taxon>Geosmithia</taxon>
    </lineage>
</organism>
<dbReference type="OrthoDB" id="37537at2759"/>
<keyword evidence="4" id="KW-1185">Reference proteome</keyword>
<name>A0A9P4YYD7_9HYPO</name>
<dbReference type="PANTHER" id="PTHR43625:SF78">
    <property type="entry name" value="PYRIDOXAL REDUCTASE-RELATED"/>
    <property type="match status" value="1"/>
</dbReference>
<evidence type="ECO:0000313" key="4">
    <source>
        <dbReference type="Proteomes" id="UP000749293"/>
    </source>
</evidence>
<dbReference type="EMBL" id="JAANYQ010000005">
    <property type="protein sequence ID" value="KAF4124059.1"/>
    <property type="molecule type" value="Genomic_DNA"/>
</dbReference>
<proteinExistence type="predicted"/>
<dbReference type="GO" id="GO:0005737">
    <property type="term" value="C:cytoplasm"/>
    <property type="evidence" value="ECO:0007669"/>
    <property type="project" value="TreeGrafter"/>
</dbReference>